<keyword evidence="10" id="KW-0833">Ubl conjugation pathway</keyword>
<evidence type="ECO:0000313" key="19">
    <source>
        <dbReference type="Proteomes" id="UP001217754"/>
    </source>
</evidence>
<keyword evidence="11" id="KW-0862">Zinc</keyword>
<feature type="transmembrane region" description="Helical" evidence="15">
    <location>
        <begin position="355"/>
        <end position="381"/>
    </location>
</feature>
<dbReference type="SMART" id="SM00184">
    <property type="entry name" value="RING"/>
    <property type="match status" value="2"/>
</dbReference>
<dbReference type="GeneID" id="85227045"/>
<keyword evidence="19" id="KW-1185">Reference proteome</keyword>
<evidence type="ECO:0000259" key="17">
    <source>
        <dbReference type="PROSITE" id="PS50089"/>
    </source>
</evidence>
<feature type="transmembrane region" description="Helical" evidence="15">
    <location>
        <begin position="748"/>
        <end position="773"/>
    </location>
</feature>
<comment type="pathway">
    <text evidence="3">Protein modification; protein ubiquitination.</text>
</comment>
<accession>A0AAF0JBE2</accession>
<dbReference type="PROSITE" id="PS50089">
    <property type="entry name" value="ZF_RING_2"/>
    <property type="match status" value="1"/>
</dbReference>
<keyword evidence="8 16" id="KW-0732">Signal</keyword>
<feature type="transmembrane region" description="Helical" evidence="15">
    <location>
        <begin position="323"/>
        <end position="343"/>
    </location>
</feature>
<evidence type="ECO:0000256" key="16">
    <source>
        <dbReference type="SAM" id="SignalP"/>
    </source>
</evidence>
<dbReference type="Pfam" id="PF11145">
    <property type="entry name" value="DUF2921"/>
    <property type="match status" value="3"/>
</dbReference>
<keyword evidence="7" id="KW-0479">Metal-binding</keyword>
<keyword evidence="6 15" id="KW-0812">Transmembrane</keyword>
<feature type="transmembrane region" description="Helical" evidence="15">
    <location>
        <begin position="884"/>
        <end position="908"/>
    </location>
</feature>
<dbReference type="GO" id="GO:0043161">
    <property type="term" value="P:proteasome-mediated ubiquitin-dependent protein catabolic process"/>
    <property type="evidence" value="ECO:0007669"/>
    <property type="project" value="TreeGrafter"/>
</dbReference>
<dbReference type="InterPro" id="IPR013083">
    <property type="entry name" value="Znf_RING/FYVE/PHD"/>
</dbReference>
<evidence type="ECO:0000256" key="3">
    <source>
        <dbReference type="ARBA" id="ARBA00004906"/>
    </source>
</evidence>
<dbReference type="InterPro" id="IPR050731">
    <property type="entry name" value="HRD1_E3_ubiq-ligases"/>
</dbReference>
<evidence type="ECO:0000256" key="9">
    <source>
        <dbReference type="ARBA" id="ARBA00022771"/>
    </source>
</evidence>
<evidence type="ECO:0000256" key="7">
    <source>
        <dbReference type="ARBA" id="ARBA00022723"/>
    </source>
</evidence>
<evidence type="ECO:0000256" key="5">
    <source>
        <dbReference type="ARBA" id="ARBA00022679"/>
    </source>
</evidence>
<evidence type="ECO:0000256" key="4">
    <source>
        <dbReference type="ARBA" id="ARBA00012483"/>
    </source>
</evidence>
<evidence type="ECO:0000256" key="13">
    <source>
        <dbReference type="ARBA" id="ARBA00023136"/>
    </source>
</evidence>
<dbReference type="EC" id="2.3.2.27" evidence="4"/>
<reference evidence="18" key="1">
    <citation type="submission" date="2023-03" db="EMBL/GenBank/DDBJ databases">
        <title>Mating type loci evolution in Malassezia.</title>
        <authorList>
            <person name="Coelho M.A."/>
        </authorList>
    </citation>
    <scope>NUCLEOTIDE SEQUENCE</scope>
    <source>
        <strain evidence="18">CBS 9431</strain>
    </source>
</reference>
<evidence type="ECO:0000256" key="6">
    <source>
        <dbReference type="ARBA" id="ARBA00022692"/>
    </source>
</evidence>
<sequence length="1045" mass="116448">MVGAVRVGYALLIGLCLFGGTRASDAKEEKSSDVLRRVLARLERERTELQGYITGNTTEQGNWTVTRDPKGIDDDVKKVFSPSAEAHTYYRNMTGFFDGNFTAKPLGHAKNESERGALDWFGAKTRMEMQISSRRVPEANVSQLWGEMVVTMPHNHTHANAATELDVSGVHAFDDGHVYLVGVPRTSPEDLDVRRIFGMLPDDAALRNGSYAAVLQDIESRRKRVQALLDENKPLPETSTGSLVPTNCSLHIYGQLQPVGPPSSEGDMHLIERELEHPSGVWTRRPPLLALQVVAYSPQCAMELESSVLQGIPMRQFWADTRFYMTGMIAVLLVQLVLMMRLGERAQTPSAIAKISGVTFFLQTMYDAHVCLMHLIVGVMLEAPLNLFMFGIAFLSGILFMAYEYPLVVIVMRQSVQTRPTPAPAPAPAADEQGEDESLWAQRFTALRETVTESAHEMPRMSISLVLSMIAFIISIVMPKLLAYMLVPLLFSFWVPQIMQNYHTRSVGIPAGTVVGMTLTRFYLPLYLFQYSHNLLFFEPTQLVWIPIAWLVVQMLVLVGQDCLGPLFFVPVAWRESEQHWNWHPAPEALAELLESSDDVEGHIDPADVPLGDCPVCLSENTWECDAYEDHAEHEHLLSSTQKPTSRVWAHTLLAHVAPHWLADPSPRPNVMVTPCKHIFHTKCLEERIGPGRVRLPLSGKNTIASHLAEVQPVQVVIGGLVATLFLHFGLLTDLDGYLHMRRARGHVAYWTLVLHALYDALVGIALLCAAATAPLPLAAYGTIAGAISLVYFVMQDSQLYNPMFRPPIWAAPTAPPRTIRPLRSVHDLPHCAVDSLYALAESRSPATVYHALLGVLVLNVSFLPILCSFWLPQIVHNARRGEVGLPLHTVLGMSLTRAYLPFVVLTYPGHLLFRHEKILAKLMLGWIGVQVAILLLQYVMGPYPLPTPSAPAWNWHPSWHDLRVALAQDQHAVLGDCPICLVPVHEAPKQASRAMIALSRTTNRHAILTPCCHVFHTACLLPWMRVRRVCPTCRLDLPVYEESV</sequence>
<evidence type="ECO:0000313" key="18">
    <source>
        <dbReference type="EMBL" id="WFD40408.1"/>
    </source>
</evidence>
<name>A0AAF0JBE2_9BASI</name>
<evidence type="ECO:0000256" key="8">
    <source>
        <dbReference type="ARBA" id="ARBA00022729"/>
    </source>
</evidence>
<feature type="transmembrane region" description="Helical" evidence="15">
    <location>
        <begin position="779"/>
        <end position="795"/>
    </location>
</feature>
<feature type="transmembrane region" description="Helical" evidence="15">
    <location>
        <begin position="541"/>
        <end position="560"/>
    </location>
</feature>
<comment type="subcellular location">
    <subcellularLocation>
        <location evidence="2">Endomembrane system</location>
        <topology evidence="2">Multi-pass membrane protein</topology>
    </subcellularLocation>
</comment>
<evidence type="ECO:0000256" key="10">
    <source>
        <dbReference type="ARBA" id="ARBA00022786"/>
    </source>
</evidence>
<dbReference type="SUPFAM" id="SSF57850">
    <property type="entry name" value="RING/U-box"/>
    <property type="match status" value="1"/>
</dbReference>
<evidence type="ECO:0000256" key="12">
    <source>
        <dbReference type="ARBA" id="ARBA00022989"/>
    </source>
</evidence>
<keyword evidence="5" id="KW-0808">Transferase</keyword>
<keyword evidence="13 15" id="KW-0472">Membrane</keyword>
<dbReference type="Proteomes" id="UP001217754">
    <property type="component" value="Chromosome 6"/>
</dbReference>
<dbReference type="GO" id="GO:0008270">
    <property type="term" value="F:zinc ion binding"/>
    <property type="evidence" value="ECO:0007669"/>
    <property type="project" value="UniProtKB-KW"/>
</dbReference>
<dbReference type="RefSeq" id="XP_060123305.1">
    <property type="nucleotide sequence ID" value="XM_060267322.1"/>
</dbReference>
<dbReference type="EMBL" id="CP119963">
    <property type="protein sequence ID" value="WFD40408.1"/>
    <property type="molecule type" value="Genomic_DNA"/>
</dbReference>
<keyword evidence="12 15" id="KW-1133">Transmembrane helix</keyword>
<dbReference type="Gene3D" id="3.30.40.10">
    <property type="entry name" value="Zinc/RING finger domain, C3HC4 (zinc finger)"/>
    <property type="match status" value="1"/>
</dbReference>
<proteinExistence type="predicted"/>
<evidence type="ECO:0000256" key="2">
    <source>
        <dbReference type="ARBA" id="ARBA00004127"/>
    </source>
</evidence>
<feature type="domain" description="RING-type" evidence="17">
    <location>
        <begin position="978"/>
        <end position="1035"/>
    </location>
</feature>
<keyword evidence="9 14" id="KW-0863">Zinc-finger</keyword>
<dbReference type="InterPro" id="IPR001841">
    <property type="entry name" value="Znf_RING"/>
</dbReference>
<feature type="signal peptide" evidence="16">
    <location>
        <begin position="1"/>
        <end position="23"/>
    </location>
</feature>
<evidence type="ECO:0000256" key="1">
    <source>
        <dbReference type="ARBA" id="ARBA00000900"/>
    </source>
</evidence>
<comment type="catalytic activity">
    <reaction evidence="1">
        <text>S-ubiquitinyl-[E2 ubiquitin-conjugating enzyme]-L-cysteine + [acceptor protein]-L-lysine = [E2 ubiquitin-conjugating enzyme]-L-cysteine + N(6)-ubiquitinyl-[acceptor protein]-L-lysine.</text>
        <dbReference type="EC" id="2.3.2.27"/>
    </reaction>
</comment>
<dbReference type="InterPro" id="IPR021319">
    <property type="entry name" value="DUF2921"/>
</dbReference>
<feature type="transmembrane region" description="Helical" evidence="15">
    <location>
        <begin position="849"/>
        <end position="872"/>
    </location>
</feature>
<feature type="transmembrane region" description="Helical" evidence="15">
    <location>
        <begin position="507"/>
        <end position="529"/>
    </location>
</feature>
<dbReference type="GO" id="GO:0061630">
    <property type="term" value="F:ubiquitin protein ligase activity"/>
    <property type="evidence" value="ECO:0007669"/>
    <property type="project" value="UniProtKB-EC"/>
</dbReference>
<feature type="transmembrane region" description="Helical" evidence="15">
    <location>
        <begin position="716"/>
        <end position="736"/>
    </location>
</feature>
<dbReference type="PANTHER" id="PTHR22763:SF162">
    <property type="entry name" value="TRANSMEMBRANE E3 UBIQUITIN-PROTEIN LIGASE 1"/>
    <property type="match status" value="1"/>
</dbReference>
<feature type="chain" id="PRO_5042130353" description="RING-type E3 ubiquitin transferase" evidence="16">
    <location>
        <begin position="24"/>
        <end position="1045"/>
    </location>
</feature>
<evidence type="ECO:0000256" key="14">
    <source>
        <dbReference type="PROSITE-ProRule" id="PRU00175"/>
    </source>
</evidence>
<feature type="transmembrane region" description="Helical" evidence="15">
    <location>
        <begin position="387"/>
        <end position="411"/>
    </location>
</feature>
<dbReference type="AlphaFoldDB" id="A0AAF0JBE2"/>
<feature type="transmembrane region" description="Helical" evidence="15">
    <location>
        <begin position="465"/>
        <end position="487"/>
    </location>
</feature>
<gene>
    <name evidence="18" type="ORF">MJAP1_003394</name>
</gene>
<protein>
    <recommendedName>
        <fullName evidence="4">RING-type E3 ubiquitin transferase</fullName>
        <ecNumber evidence="4">2.3.2.27</ecNumber>
    </recommendedName>
</protein>
<feature type="transmembrane region" description="Helical" evidence="15">
    <location>
        <begin position="920"/>
        <end position="941"/>
    </location>
</feature>
<evidence type="ECO:0000256" key="11">
    <source>
        <dbReference type="ARBA" id="ARBA00022833"/>
    </source>
</evidence>
<dbReference type="PANTHER" id="PTHR22763">
    <property type="entry name" value="RING ZINC FINGER PROTEIN"/>
    <property type="match status" value="1"/>
</dbReference>
<organism evidence="18 19">
    <name type="scientific">Malassezia japonica</name>
    <dbReference type="NCBI Taxonomy" id="223818"/>
    <lineage>
        <taxon>Eukaryota</taxon>
        <taxon>Fungi</taxon>
        <taxon>Dikarya</taxon>
        <taxon>Basidiomycota</taxon>
        <taxon>Ustilaginomycotina</taxon>
        <taxon>Malasseziomycetes</taxon>
        <taxon>Malasseziales</taxon>
        <taxon>Malasseziaceae</taxon>
        <taxon>Malassezia</taxon>
    </lineage>
</organism>
<dbReference type="GO" id="GO:0012505">
    <property type="term" value="C:endomembrane system"/>
    <property type="evidence" value="ECO:0007669"/>
    <property type="project" value="UniProtKB-SubCell"/>
</dbReference>
<evidence type="ECO:0000256" key="15">
    <source>
        <dbReference type="SAM" id="Phobius"/>
    </source>
</evidence>